<protein>
    <recommendedName>
        <fullName evidence="2">Oxo-4-hydroxy-4-carboxy-5-ureidoimidazoline decarboxylase domain-containing protein</fullName>
    </recommendedName>
</protein>
<reference evidence="3" key="1">
    <citation type="submission" date="2022-11" db="EMBL/GenBank/DDBJ databases">
        <authorList>
            <person name="Petersen C."/>
        </authorList>
    </citation>
    <scope>NUCLEOTIDE SEQUENCE</scope>
    <source>
        <strain evidence="3">IBT 34128</strain>
    </source>
</reference>
<dbReference type="InterPro" id="IPR018020">
    <property type="entry name" value="OHCU_decarboxylase"/>
</dbReference>
<evidence type="ECO:0000259" key="2">
    <source>
        <dbReference type="Pfam" id="PF09349"/>
    </source>
</evidence>
<comment type="caution">
    <text evidence="3">The sequence shown here is derived from an EMBL/GenBank/DDBJ whole genome shotgun (WGS) entry which is preliminary data.</text>
</comment>
<dbReference type="GO" id="GO:0006144">
    <property type="term" value="P:purine nucleobase metabolic process"/>
    <property type="evidence" value="ECO:0007669"/>
    <property type="project" value="UniProtKB-KW"/>
</dbReference>
<dbReference type="PANTHER" id="PTHR37987">
    <property type="entry name" value="CHROMOSOME 9, WHOLE GENOME SHOTGUN SEQUENCE"/>
    <property type="match status" value="1"/>
</dbReference>
<feature type="domain" description="Oxo-4-hydroxy-4-carboxy-5-ureidoimidazoline decarboxylase" evidence="2">
    <location>
        <begin position="12"/>
        <end position="177"/>
    </location>
</feature>
<reference evidence="3" key="2">
    <citation type="journal article" date="2023" name="IMA Fungus">
        <title>Comparative genomic study of the Penicillium genus elucidates a diverse pangenome and 15 lateral gene transfer events.</title>
        <authorList>
            <person name="Petersen C."/>
            <person name="Sorensen T."/>
            <person name="Nielsen M.R."/>
            <person name="Sondergaard T.E."/>
            <person name="Sorensen J.L."/>
            <person name="Fitzpatrick D.A."/>
            <person name="Frisvad J.C."/>
            <person name="Nielsen K.L."/>
        </authorList>
    </citation>
    <scope>NUCLEOTIDE SEQUENCE</scope>
    <source>
        <strain evidence="3">IBT 34128</strain>
    </source>
</reference>
<proteinExistence type="predicted"/>
<dbReference type="SUPFAM" id="SSF158694">
    <property type="entry name" value="UraD-Like"/>
    <property type="match status" value="1"/>
</dbReference>
<name>A0A9W9FKW1_9EURO</name>
<accession>A0A9W9FKW1</accession>
<dbReference type="GeneID" id="81393784"/>
<dbReference type="Gene3D" id="1.10.3330.10">
    <property type="entry name" value="Oxo-4-hydroxy-4-carboxy-5-ureidoimidazoline decarboxylase"/>
    <property type="match status" value="1"/>
</dbReference>
<dbReference type="Proteomes" id="UP001141434">
    <property type="component" value="Unassembled WGS sequence"/>
</dbReference>
<dbReference type="Pfam" id="PF09349">
    <property type="entry name" value="OHCU_decarbox"/>
    <property type="match status" value="1"/>
</dbReference>
<evidence type="ECO:0000313" key="3">
    <source>
        <dbReference type="EMBL" id="KAJ5101812.1"/>
    </source>
</evidence>
<dbReference type="OrthoDB" id="5398391at2759"/>
<dbReference type="PANTHER" id="PTHR37987:SF1">
    <property type="entry name" value="OXO-4-HYDROXY-4-CARBOXY-5-UREIDOIMIDAZOLINE DECARBOXYLASE DOMAIN-CONTAINING PROTEIN"/>
    <property type="match status" value="1"/>
</dbReference>
<keyword evidence="1" id="KW-0659">Purine metabolism</keyword>
<gene>
    <name evidence="3" type="ORF">NUU61_004034</name>
</gene>
<evidence type="ECO:0000256" key="1">
    <source>
        <dbReference type="ARBA" id="ARBA00022631"/>
    </source>
</evidence>
<dbReference type="RefSeq" id="XP_056512643.1">
    <property type="nucleotide sequence ID" value="XM_056654616.1"/>
</dbReference>
<evidence type="ECO:0000313" key="4">
    <source>
        <dbReference type="Proteomes" id="UP001141434"/>
    </source>
</evidence>
<dbReference type="EMBL" id="JAPMSZ010000005">
    <property type="protein sequence ID" value="KAJ5101812.1"/>
    <property type="molecule type" value="Genomic_DNA"/>
</dbReference>
<organism evidence="3 4">
    <name type="scientific">Penicillium alfredii</name>
    <dbReference type="NCBI Taxonomy" id="1506179"/>
    <lineage>
        <taxon>Eukaryota</taxon>
        <taxon>Fungi</taxon>
        <taxon>Dikarya</taxon>
        <taxon>Ascomycota</taxon>
        <taxon>Pezizomycotina</taxon>
        <taxon>Eurotiomycetes</taxon>
        <taxon>Eurotiomycetidae</taxon>
        <taxon>Eurotiales</taxon>
        <taxon>Aspergillaceae</taxon>
        <taxon>Penicillium</taxon>
    </lineage>
</organism>
<keyword evidence="4" id="KW-1185">Reference proteome</keyword>
<dbReference type="InterPro" id="IPR036778">
    <property type="entry name" value="OHCU_decarboxylase_sf"/>
</dbReference>
<sequence>MADLPPPSTLPSLSQDAQLRVLDTLFEPSPELHRLMIPVLANQSFSSYTSLVDAVGGRMSALCAANSPTDRDVLVGILGSHPRLGRAPANPEHLSELSKKEQAQLQTGAEEQAEKLRELNAEYEAKFPGLRFVTFVNGRSRDVIMVEMRQRIERGDADREVTETIQAMCDIAKDRARKLQPSRM</sequence>
<dbReference type="AlphaFoldDB" id="A0A9W9FKW1"/>